<sequence>MKKQILLLLFLLFINLLAKGQSIDTQIEKEGLMNADKAWSLAAETNDMEKLWSFWEDEAIMLMSSDMTLKGIDQYKKFTTQVRQDPNFRISWEVQGAEVSEKADMGYTFGIGTVQRTSSTGELISTTQPYLIVWRKQPDGLWKCIIEK</sequence>
<name>A0ABR7VBN5_9FLAO</name>
<feature type="chain" id="PRO_5046657539" evidence="1">
    <location>
        <begin position="19"/>
        <end position="148"/>
    </location>
</feature>
<organism evidence="3 4">
    <name type="scientific">Maribacter arenosus</name>
    <dbReference type="NCBI Taxonomy" id="1854708"/>
    <lineage>
        <taxon>Bacteria</taxon>
        <taxon>Pseudomonadati</taxon>
        <taxon>Bacteroidota</taxon>
        <taxon>Flavobacteriia</taxon>
        <taxon>Flavobacteriales</taxon>
        <taxon>Flavobacteriaceae</taxon>
        <taxon>Maribacter</taxon>
    </lineage>
</organism>
<dbReference type="InterPro" id="IPR032710">
    <property type="entry name" value="NTF2-like_dom_sf"/>
</dbReference>
<evidence type="ECO:0000313" key="3">
    <source>
        <dbReference type="EMBL" id="MBD0849942.1"/>
    </source>
</evidence>
<dbReference type="RefSeq" id="WP_188313039.1">
    <property type="nucleotide sequence ID" value="NZ_JABTCG010000001.1"/>
</dbReference>
<proteinExistence type="predicted"/>
<accession>A0ABR7VBN5</accession>
<evidence type="ECO:0000259" key="2">
    <source>
        <dbReference type="Pfam" id="PF14534"/>
    </source>
</evidence>
<feature type="domain" description="DUF4440" evidence="2">
    <location>
        <begin position="35"/>
        <end position="144"/>
    </location>
</feature>
<reference evidence="3 4" key="1">
    <citation type="submission" date="2020-05" db="EMBL/GenBank/DDBJ databases">
        <title>The draft genome sequence of Maribacter arenosus CAU 1321.</title>
        <authorList>
            <person name="Mu L."/>
        </authorList>
    </citation>
    <scope>NUCLEOTIDE SEQUENCE [LARGE SCALE GENOMIC DNA]</scope>
    <source>
        <strain evidence="3 4">CAU 1321</strain>
    </source>
</reference>
<dbReference type="Pfam" id="PF14534">
    <property type="entry name" value="DUF4440"/>
    <property type="match status" value="1"/>
</dbReference>
<dbReference type="Proteomes" id="UP000598350">
    <property type="component" value="Unassembled WGS sequence"/>
</dbReference>
<protein>
    <submittedName>
        <fullName evidence="3">DUF4440 domain-containing protein</fullName>
    </submittedName>
</protein>
<dbReference type="Gene3D" id="3.10.450.50">
    <property type="match status" value="1"/>
</dbReference>
<comment type="caution">
    <text evidence="3">The sequence shown here is derived from an EMBL/GenBank/DDBJ whole genome shotgun (WGS) entry which is preliminary data.</text>
</comment>
<evidence type="ECO:0000256" key="1">
    <source>
        <dbReference type="SAM" id="SignalP"/>
    </source>
</evidence>
<keyword evidence="4" id="KW-1185">Reference proteome</keyword>
<dbReference type="InterPro" id="IPR027843">
    <property type="entry name" value="DUF4440"/>
</dbReference>
<dbReference type="SUPFAM" id="SSF54427">
    <property type="entry name" value="NTF2-like"/>
    <property type="match status" value="1"/>
</dbReference>
<evidence type="ECO:0000313" key="4">
    <source>
        <dbReference type="Proteomes" id="UP000598350"/>
    </source>
</evidence>
<keyword evidence="1" id="KW-0732">Signal</keyword>
<dbReference type="EMBL" id="JABTCG010000001">
    <property type="protein sequence ID" value="MBD0849942.1"/>
    <property type="molecule type" value="Genomic_DNA"/>
</dbReference>
<gene>
    <name evidence="3" type="ORF">HPE63_04605</name>
</gene>
<feature type="signal peptide" evidence="1">
    <location>
        <begin position="1"/>
        <end position="18"/>
    </location>
</feature>